<sequence length="317" mass="35582">MAKVNSKGMVSGTAGSVIYRNYRGMNIIQGKPRKFEQTEDSIKAATEFGLSSSTAGVIRSAFEPAYLHRDGEAAARCTQLVYRSIRNSLTGYRGHRDLHDGDLSCLEGMEFNIKSKLSEVLQVSHQVSRDEQGKITVSLAAIAGKTAIRPPSWIQKQVGRYRIRLRLIGFNFRREYYEYLEFKDVEFAYNEKLEARQIVFQTEPPKDQILLLSMTLMAYSDTLAQGERLLLNSREFSPCALIAAFAAEEAGELPGKPMDQALSGIQEHRLANMVLVGYEGNRLIRDLAGKVRSKDKEDVPKEISRTKPRSIPKIVAD</sequence>
<dbReference type="EMBL" id="PVTH01000022">
    <property type="protein sequence ID" value="PRY47640.1"/>
    <property type="molecule type" value="Genomic_DNA"/>
</dbReference>
<keyword evidence="3" id="KW-1185">Reference proteome</keyword>
<evidence type="ECO:0000313" key="3">
    <source>
        <dbReference type="Proteomes" id="UP000238034"/>
    </source>
</evidence>
<dbReference type="Proteomes" id="UP000238034">
    <property type="component" value="Unassembled WGS sequence"/>
</dbReference>
<evidence type="ECO:0000256" key="1">
    <source>
        <dbReference type="SAM" id="MobiDB-lite"/>
    </source>
</evidence>
<proteinExistence type="predicted"/>
<gene>
    <name evidence="2" type="ORF">B0I27_1221</name>
</gene>
<evidence type="ECO:0000313" key="2">
    <source>
        <dbReference type="EMBL" id="PRY47640.1"/>
    </source>
</evidence>
<feature type="non-terminal residue" evidence="2">
    <location>
        <position position="317"/>
    </location>
</feature>
<dbReference type="RefSeq" id="WP_106295716.1">
    <property type="nucleotide sequence ID" value="NZ_PVTH01000022.1"/>
</dbReference>
<feature type="region of interest" description="Disordered" evidence="1">
    <location>
        <begin position="295"/>
        <end position="317"/>
    </location>
</feature>
<organism evidence="2 3">
    <name type="scientific">Arcticibacter pallidicorallinus</name>
    <dbReference type="NCBI Taxonomy" id="1259464"/>
    <lineage>
        <taxon>Bacteria</taxon>
        <taxon>Pseudomonadati</taxon>
        <taxon>Bacteroidota</taxon>
        <taxon>Sphingobacteriia</taxon>
        <taxon>Sphingobacteriales</taxon>
        <taxon>Sphingobacteriaceae</taxon>
        <taxon>Arcticibacter</taxon>
    </lineage>
</organism>
<protein>
    <submittedName>
        <fullName evidence="2">Uncharacterized protein</fullName>
    </submittedName>
</protein>
<feature type="compositionally biased region" description="Basic and acidic residues" evidence="1">
    <location>
        <begin position="295"/>
        <end position="305"/>
    </location>
</feature>
<dbReference type="AlphaFoldDB" id="A0A2T0TPK7"/>
<reference evidence="2 3" key="1">
    <citation type="submission" date="2018-03" db="EMBL/GenBank/DDBJ databases">
        <title>Genomic Encyclopedia of Type Strains, Phase III (KMG-III): the genomes of soil and plant-associated and newly described type strains.</title>
        <authorList>
            <person name="Whitman W."/>
        </authorList>
    </citation>
    <scope>NUCLEOTIDE SEQUENCE [LARGE SCALE GENOMIC DNA]</scope>
    <source>
        <strain evidence="2 3">CGMCC 1.9313</strain>
    </source>
</reference>
<dbReference type="OrthoDB" id="680708at2"/>
<comment type="caution">
    <text evidence="2">The sequence shown here is derived from an EMBL/GenBank/DDBJ whole genome shotgun (WGS) entry which is preliminary data.</text>
</comment>
<name>A0A2T0TPK7_9SPHI</name>
<accession>A0A2T0TPK7</accession>